<reference evidence="1 2" key="1">
    <citation type="submission" date="2019-06" db="EMBL/GenBank/DDBJ databases">
        <title>A novel species of marine bacteria.</title>
        <authorList>
            <person name="Wang Y."/>
        </authorList>
    </citation>
    <scope>NUCLEOTIDE SEQUENCE [LARGE SCALE GENOMIC DNA]</scope>
    <source>
        <strain evidence="1 2">MA1-10</strain>
    </source>
</reference>
<comment type="caution">
    <text evidence="1">The sequence shown here is derived from an EMBL/GenBank/DDBJ whole genome shotgun (WGS) entry which is preliminary data.</text>
</comment>
<sequence length="62" mass="6977">MTEWLDFLQQNPDSDFESVMELRVPMSAQVEIMRKAEELGVSSLDVVLFALADYGIAKELVA</sequence>
<name>A0A545SW54_9RHOB</name>
<dbReference type="EMBL" id="VICH01000004">
    <property type="protein sequence ID" value="TQV69200.1"/>
    <property type="molecule type" value="Genomic_DNA"/>
</dbReference>
<accession>A0A545SW54</accession>
<dbReference type="AlphaFoldDB" id="A0A545SW54"/>
<gene>
    <name evidence="1" type="ORF">FIL88_06480</name>
</gene>
<keyword evidence="2" id="KW-1185">Reference proteome</keyword>
<evidence type="ECO:0000313" key="1">
    <source>
        <dbReference type="EMBL" id="TQV69200.1"/>
    </source>
</evidence>
<dbReference type="Proteomes" id="UP000315816">
    <property type="component" value="Unassembled WGS sequence"/>
</dbReference>
<dbReference type="RefSeq" id="WP_185960862.1">
    <property type="nucleotide sequence ID" value="NZ_ML660019.1"/>
</dbReference>
<organism evidence="1 2">
    <name type="scientific">Aliiroseovarius halocynthiae</name>
    <dbReference type="NCBI Taxonomy" id="985055"/>
    <lineage>
        <taxon>Bacteria</taxon>
        <taxon>Pseudomonadati</taxon>
        <taxon>Pseudomonadota</taxon>
        <taxon>Alphaproteobacteria</taxon>
        <taxon>Rhodobacterales</taxon>
        <taxon>Paracoccaceae</taxon>
        <taxon>Aliiroseovarius</taxon>
    </lineage>
</organism>
<protein>
    <submittedName>
        <fullName evidence="1">Uncharacterized protein</fullName>
    </submittedName>
</protein>
<evidence type="ECO:0000313" key="2">
    <source>
        <dbReference type="Proteomes" id="UP000315816"/>
    </source>
</evidence>
<proteinExistence type="predicted"/>